<protein>
    <recommendedName>
        <fullName evidence="16">Cytochrome P450</fullName>
    </recommendedName>
</protein>
<dbReference type="SUPFAM" id="SSF48264">
    <property type="entry name" value="Cytochrome P450"/>
    <property type="match status" value="1"/>
</dbReference>
<evidence type="ECO:0000256" key="14">
    <source>
        <dbReference type="RuleBase" id="RU000461"/>
    </source>
</evidence>
<keyword evidence="12" id="KW-0472">Membrane</keyword>
<dbReference type="PANTHER" id="PTHR24292:SF54">
    <property type="entry name" value="CYP9F3-RELATED"/>
    <property type="match status" value="1"/>
</dbReference>
<keyword evidence="7" id="KW-0256">Endoplasmic reticulum</keyword>
<dbReference type="InterPro" id="IPR036396">
    <property type="entry name" value="Cyt_P450_sf"/>
</dbReference>
<dbReference type="CDD" id="cd11056">
    <property type="entry name" value="CYP6-like"/>
    <property type="match status" value="1"/>
</dbReference>
<comment type="similarity">
    <text evidence="4 14">Belongs to the cytochrome P450 family.</text>
</comment>
<dbReference type="GO" id="GO:0004497">
    <property type="term" value="F:monooxygenase activity"/>
    <property type="evidence" value="ECO:0007669"/>
    <property type="project" value="UniProtKB-KW"/>
</dbReference>
<keyword evidence="10 13" id="KW-0408">Iron</keyword>
<proteinExistence type="inferred from homology"/>
<comment type="subcellular location">
    <subcellularLocation>
        <location evidence="3">Endoplasmic reticulum membrane</location>
        <topology evidence="3">Peripheral membrane protein</topology>
    </subcellularLocation>
    <subcellularLocation>
        <location evidence="2">Microsome membrane</location>
        <topology evidence="2">Peripheral membrane protein</topology>
    </subcellularLocation>
</comment>
<evidence type="ECO:0008006" key="16">
    <source>
        <dbReference type="Google" id="ProtNLM"/>
    </source>
</evidence>
<evidence type="ECO:0000256" key="1">
    <source>
        <dbReference type="ARBA" id="ARBA00001971"/>
    </source>
</evidence>
<sequence length="535" mass="61441">MGLLFESLCAETTVGVAILLSLIYLRYSYIYSYWKRRGIPYVPLPTSLWSYFGDIFFMRKSPALVMSDLYHKLNGEPYGGIFLTSAPSLLVRDPEIIKHVLVKDFAHFHDRIKNINGKVNPLEENLFFLKGEKWRWLRAKLTPTFTSGKVKVMFQILIDGASEMKKCIEPIVGKEEPLEIRELIAKYTTDIIGAFAFGLQFNSLKDPDSEMRAMSRKLLTPSAKNKFTGIIIKTFPCLANLLCLTFLDLKISRFFRRVIEETVDYRENQNVVRNDFLQVLIQLKNKGQAGDSPLSGNEEVDEGNRSSQEFDMTDGLLAAQCLMILIAGVEESSTTVSFCMYELALNPDIQDRVLQEVGIVLEEHNGSITYEAIQKMSYLDRTWILLDDTILIYFFFTETMRKYPPVPSLERQCTKSFTFPGTNHVVEKGSNIFIPVYAIHRDPNHYPDPERFDPDRFTEEGKKSRHRFSYLPFGEGPRNCIGKRLGLMQTKVSLVALLSQFRFAPCEKTEIPIVFHSKSPFLRPTEGIWLQVTNR</sequence>
<evidence type="ECO:0000256" key="7">
    <source>
        <dbReference type="ARBA" id="ARBA00022824"/>
    </source>
</evidence>
<gene>
    <name evidence="15" type="ORF">TSIB3V08_LOCUS776</name>
</gene>
<evidence type="ECO:0000256" key="3">
    <source>
        <dbReference type="ARBA" id="ARBA00004406"/>
    </source>
</evidence>
<dbReference type="PRINTS" id="PR00463">
    <property type="entry name" value="EP450I"/>
</dbReference>
<reference evidence="15" key="1">
    <citation type="submission" date="2020-11" db="EMBL/GenBank/DDBJ databases">
        <authorList>
            <person name="Tran Van P."/>
        </authorList>
    </citation>
    <scope>NUCLEOTIDE SEQUENCE</scope>
</reference>
<dbReference type="Gene3D" id="1.10.630.10">
    <property type="entry name" value="Cytochrome P450"/>
    <property type="match status" value="1"/>
</dbReference>
<evidence type="ECO:0000256" key="9">
    <source>
        <dbReference type="ARBA" id="ARBA00023002"/>
    </source>
</evidence>
<organism evidence="15">
    <name type="scientific">Timema shepardi</name>
    <name type="common">Walking stick</name>
    <dbReference type="NCBI Taxonomy" id="629360"/>
    <lineage>
        <taxon>Eukaryota</taxon>
        <taxon>Metazoa</taxon>
        <taxon>Ecdysozoa</taxon>
        <taxon>Arthropoda</taxon>
        <taxon>Hexapoda</taxon>
        <taxon>Insecta</taxon>
        <taxon>Pterygota</taxon>
        <taxon>Neoptera</taxon>
        <taxon>Polyneoptera</taxon>
        <taxon>Phasmatodea</taxon>
        <taxon>Timematodea</taxon>
        <taxon>Timematoidea</taxon>
        <taxon>Timematidae</taxon>
        <taxon>Timema</taxon>
    </lineage>
</organism>
<dbReference type="GO" id="GO:0005506">
    <property type="term" value="F:iron ion binding"/>
    <property type="evidence" value="ECO:0007669"/>
    <property type="project" value="InterPro"/>
</dbReference>
<keyword evidence="9 14" id="KW-0560">Oxidoreductase</keyword>
<evidence type="ECO:0000256" key="6">
    <source>
        <dbReference type="ARBA" id="ARBA00022723"/>
    </source>
</evidence>
<dbReference type="GO" id="GO:0016705">
    <property type="term" value="F:oxidoreductase activity, acting on paired donors, with incorporation or reduction of molecular oxygen"/>
    <property type="evidence" value="ECO:0007669"/>
    <property type="project" value="InterPro"/>
</dbReference>
<dbReference type="Pfam" id="PF00067">
    <property type="entry name" value="p450"/>
    <property type="match status" value="1"/>
</dbReference>
<dbReference type="InterPro" id="IPR001128">
    <property type="entry name" value="Cyt_P450"/>
</dbReference>
<dbReference type="InterPro" id="IPR017972">
    <property type="entry name" value="Cyt_P450_CS"/>
</dbReference>
<dbReference type="InterPro" id="IPR050476">
    <property type="entry name" value="Insect_CytP450_Detox"/>
</dbReference>
<dbReference type="InterPro" id="IPR002401">
    <property type="entry name" value="Cyt_P450_E_grp-I"/>
</dbReference>
<name>A0A7R9AME4_TIMSH</name>
<evidence type="ECO:0000256" key="12">
    <source>
        <dbReference type="ARBA" id="ARBA00023136"/>
    </source>
</evidence>
<keyword evidence="6 13" id="KW-0479">Metal-binding</keyword>
<evidence type="ECO:0000256" key="4">
    <source>
        <dbReference type="ARBA" id="ARBA00010617"/>
    </source>
</evidence>
<dbReference type="FunFam" id="1.10.630.10:FF:000042">
    <property type="entry name" value="Cytochrome P450"/>
    <property type="match status" value="1"/>
</dbReference>
<dbReference type="PROSITE" id="PS00086">
    <property type="entry name" value="CYTOCHROME_P450"/>
    <property type="match status" value="1"/>
</dbReference>
<evidence type="ECO:0000313" key="15">
    <source>
        <dbReference type="EMBL" id="CAD7256496.1"/>
    </source>
</evidence>
<dbReference type="GO" id="GO:0005789">
    <property type="term" value="C:endoplasmic reticulum membrane"/>
    <property type="evidence" value="ECO:0007669"/>
    <property type="project" value="UniProtKB-SubCell"/>
</dbReference>
<keyword evidence="8" id="KW-0492">Microsome</keyword>
<dbReference type="EMBL" id="OC000198">
    <property type="protein sequence ID" value="CAD7256496.1"/>
    <property type="molecule type" value="Genomic_DNA"/>
</dbReference>
<accession>A0A7R9AME4</accession>
<dbReference type="PANTHER" id="PTHR24292">
    <property type="entry name" value="CYTOCHROME P450"/>
    <property type="match status" value="1"/>
</dbReference>
<dbReference type="AlphaFoldDB" id="A0A7R9AME4"/>
<evidence type="ECO:0000256" key="10">
    <source>
        <dbReference type="ARBA" id="ARBA00023004"/>
    </source>
</evidence>
<evidence type="ECO:0000256" key="2">
    <source>
        <dbReference type="ARBA" id="ARBA00004174"/>
    </source>
</evidence>
<comment type="cofactor">
    <cofactor evidence="1 13">
        <name>heme</name>
        <dbReference type="ChEBI" id="CHEBI:30413"/>
    </cofactor>
</comment>
<feature type="binding site" description="axial binding residue" evidence="13">
    <location>
        <position position="480"/>
    </location>
    <ligand>
        <name>heme</name>
        <dbReference type="ChEBI" id="CHEBI:30413"/>
    </ligand>
    <ligandPart>
        <name>Fe</name>
        <dbReference type="ChEBI" id="CHEBI:18248"/>
    </ligandPart>
</feature>
<evidence type="ECO:0000256" key="8">
    <source>
        <dbReference type="ARBA" id="ARBA00022848"/>
    </source>
</evidence>
<evidence type="ECO:0000256" key="13">
    <source>
        <dbReference type="PIRSR" id="PIRSR602401-1"/>
    </source>
</evidence>
<dbReference type="PRINTS" id="PR00385">
    <property type="entry name" value="P450"/>
</dbReference>
<keyword evidence="11 14" id="KW-0503">Monooxygenase</keyword>
<keyword evidence="5 13" id="KW-0349">Heme</keyword>
<dbReference type="GO" id="GO:0020037">
    <property type="term" value="F:heme binding"/>
    <property type="evidence" value="ECO:0007669"/>
    <property type="project" value="InterPro"/>
</dbReference>
<evidence type="ECO:0000256" key="5">
    <source>
        <dbReference type="ARBA" id="ARBA00022617"/>
    </source>
</evidence>
<evidence type="ECO:0000256" key="11">
    <source>
        <dbReference type="ARBA" id="ARBA00023033"/>
    </source>
</evidence>